<dbReference type="InterPro" id="IPR001173">
    <property type="entry name" value="Glyco_trans_2-like"/>
</dbReference>
<evidence type="ECO:0000313" key="3">
    <source>
        <dbReference type="Proteomes" id="UP000055060"/>
    </source>
</evidence>
<dbReference type="Pfam" id="PF00535">
    <property type="entry name" value="Glycos_transf_2"/>
    <property type="match status" value="1"/>
</dbReference>
<dbReference type="CDD" id="cd04186">
    <property type="entry name" value="GT_2_like_c"/>
    <property type="match status" value="1"/>
</dbReference>
<dbReference type="Gene3D" id="3.90.550.10">
    <property type="entry name" value="Spore Coat Polysaccharide Biosynthesis Protein SpsA, Chain A"/>
    <property type="match status" value="1"/>
</dbReference>
<dbReference type="InterPro" id="IPR029044">
    <property type="entry name" value="Nucleotide-diphossugar_trans"/>
</dbReference>
<protein>
    <submittedName>
        <fullName evidence="2">Predicted glycosyltransferases</fullName>
    </submittedName>
</protein>
<feature type="domain" description="Glycosyltransferase 2-like" evidence="1">
    <location>
        <begin position="4"/>
        <end position="127"/>
    </location>
</feature>
<evidence type="ECO:0000259" key="1">
    <source>
        <dbReference type="Pfam" id="PF00535"/>
    </source>
</evidence>
<sequence length="304" mass="34801">MELSIIIVGWNVADLLSACLESILAHPPQAEYEIWVVDNASSDDTVKRVRGQFPQVKLIANAQNTGFAAANNQAIELSQGKSILLLNPDTIVYERTLQSMLDFLESHPQAGAVGSIYFSPDGNLQKSCMPFPTVSRELWRLFHLDVLWSYGLYDMARWSRTEPREVETLQGASLMLRRSALMQAGLLDTDYFMYTEEVDLCYRLYKLGWKLYWLPESKITHYGGQSTRQVATRMFLNLYGSKILFFRKHYGEKKVRQYKRVLDFSSKIRLGILPVAAVLRPGQCEKYNEIHSNYAQLIKALPTL</sequence>
<dbReference type="SUPFAM" id="SSF53448">
    <property type="entry name" value="Nucleotide-diphospho-sugar transferases"/>
    <property type="match status" value="1"/>
</dbReference>
<gene>
    <name evidence="2" type="ORF">LARV_01230</name>
</gene>
<dbReference type="PANTHER" id="PTHR43179">
    <property type="entry name" value="RHAMNOSYLTRANSFERASE WBBL"/>
    <property type="match status" value="1"/>
</dbReference>
<accession>A0A0S7BEW5</accession>
<proteinExistence type="predicted"/>
<reference evidence="2" key="1">
    <citation type="submission" date="2015-07" db="EMBL/GenBank/DDBJ databases">
        <title>Draft Genome Sequences of Anaerolinea thermolimosa IMO-1, Bellilinea caldifistulae GOMI-1, Leptolinea tardivitalis YMTK-2, Levilinea saccharolytica KIBI-1,Longilinea arvoryzae KOME-1, Previously Described as Members of the Anaerolineaceae (Chloroflexi).</title>
        <authorList>
            <person name="Sekiguchi Y."/>
            <person name="Ohashi A."/>
            <person name="Matsuura N."/>
            <person name="Tourlousse M.D."/>
        </authorList>
    </citation>
    <scope>NUCLEOTIDE SEQUENCE [LARGE SCALE GENOMIC DNA]</scope>
    <source>
        <strain evidence="2">KOME-1</strain>
    </source>
</reference>
<keyword evidence="3" id="KW-1185">Reference proteome</keyword>
<dbReference type="AlphaFoldDB" id="A0A0S7BEW5"/>
<keyword evidence="2" id="KW-0808">Transferase</keyword>
<name>A0A0S7BEW5_9CHLR</name>
<dbReference type="EMBL" id="DF967972">
    <property type="protein sequence ID" value="GAP13476.1"/>
    <property type="molecule type" value="Genomic_DNA"/>
</dbReference>
<dbReference type="Proteomes" id="UP000055060">
    <property type="component" value="Unassembled WGS sequence"/>
</dbReference>
<dbReference type="RefSeq" id="WP_075072810.1">
    <property type="nucleotide sequence ID" value="NZ_DF967972.1"/>
</dbReference>
<evidence type="ECO:0000313" key="2">
    <source>
        <dbReference type="EMBL" id="GAP13476.1"/>
    </source>
</evidence>
<organism evidence="2">
    <name type="scientific">Longilinea arvoryzae</name>
    <dbReference type="NCBI Taxonomy" id="360412"/>
    <lineage>
        <taxon>Bacteria</taxon>
        <taxon>Bacillati</taxon>
        <taxon>Chloroflexota</taxon>
        <taxon>Anaerolineae</taxon>
        <taxon>Anaerolineales</taxon>
        <taxon>Anaerolineaceae</taxon>
        <taxon>Longilinea</taxon>
    </lineage>
</organism>
<dbReference type="STRING" id="360412.LARV_01230"/>
<dbReference type="PANTHER" id="PTHR43179:SF7">
    <property type="entry name" value="RHAMNOSYLTRANSFERASE WBBL"/>
    <property type="match status" value="1"/>
</dbReference>
<dbReference type="GO" id="GO:0016740">
    <property type="term" value="F:transferase activity"/>
    <property type="evidence" value="ECO:0007669"/>
    <property type="project" value="UniProtKB-KW"/>
</dbReference>
<dbReference type="OrthoDB" id="9813495at2"/>